<dbReference type="KEGG" id="rpx:Rpdx1_1493"/>
<dbReference type="Proteomes" id="UP000001402">
    <property type="component" value="Chromosome"/>
</dbReference>
<organism evidence="1 2">
    <name type="scientific">Rhodopseudomonas palustris (strain DX-1)</name>
    <dbReference type="NCBI Taxonomy" id="652103"/>
    <lineage>
        <taxon>Bacteria</taxon>
        <taxon>Pseudomonadati</taxon>
        <taxon>Pseudomonadota</taxon>
        <taxon>Alphaproteobacteria</taxon>
        <taxon>Hyphomicrobiales</taxon>
        <taxon>Nitrobacteraceae</taxon>
        <taxon>Rhodopseudomonas</taxon>
    </lineage>
</organism>
<accession>E6VIA5</accession>
<sequence length="60" mass="6721">MAHLLYQCPRTGMKVQAWLQEDPGSSAQTTFELVHCPACAQMHFVDRRTGSLLGDKTKTK</sequence>
<dbReference type="EMBL" id="CP002418">
    <property type="protein sequence ID" value="ADU43114.1"/>
    <property type="molecule type" value="Genomic_DNA"/>
</dbReference>
<dbReference type="AlphaFoldDB" id="E6VIA5"/>
<reference evidence="1" key="1">
    <citation type="submission" date="2010-12" db="EMBL/GenBank/DDBJ databases">
        <title>Complete sequence of Rhodopseudomonas palustris DX-1.</title>
        <authorList>
            <consortium name="US DOE Joint Genome Institute"/>
            <person name="Lucas S."/>
            <person name="Copeland A."/>
            <person name="Lapidus A."/>
            <person name="Cheng J.-F."/>
            <person name="Goodwin L."/>
            <person name="Pitluck S."/>
            <person name="Misra M."/>
            <person name="Chertkov O."/>
            <person name="Detter J.C."/>
            <person name="Han C."/>
            <person name="Tapia R."/>
            <person name="Land M."/>
            <person name="Hauser L."/>
            <person name="Kyrpides N."/>
            <person name="Ivanova N."/>
            <person name="Ovchinnikova G."/>
            <person name="Logan B."/>
            <person name="Oda Y."/>
            <person name="Harwood C."/>
            <person name="Woyke T."/>
        </authorList>
    </citation>
    <scope>NUCLEOTIDE SEQUENCE [LARGE SCALE GENOMIC DNA]</scope>
    <source>
        <strain evidence="1">DX-1</strain>
    </source>
</reference>
<name>E6VIA5_RHOPX</name>
<dbReference type="eggNOG" id="ENOG5032CIA">
    <property type="taxonomic scope" value="Bacteria"/>
</dbReference>
<protein>
    <submittedName>
        <fullName evidence="1">Uncharacterized protein</fullName>
    </submittedName>
</protein>
<dbReference type="HOGENOM" id="CLU_195081_0_0_5"/>
<evidence type="ECO:0000313" key="2">
    <source>
        <dbReference type="Proteomes" id="UP000001402"/>
    </source>
</evidence>
<evidence type="ECO:0000313" key="1">
    <source>
        <dbReference type="EMBL" id="ADU43114.1"/>
    </source>
</evidence>
<dbReference type="OrthoDB" id="8242572at2"/>
<dbReference type="BioCyc" id="RPAL652103:RPDX1_RS07355-MONOMER"/>
<gene>
    <name evidence="1" type="ordered locus">Rpdx1_1493</name>
</gene>
<proteinExistence type="predicted"/>